<dbReference type="PROSITE" id="PS50006">
    <property type="entry name" value="FHA_DOMAIN"/>
    <property type="match status" value="1"/>
</dbReference>
<name>A0A930UC02_9FLAO</name>
<reference evidence="2" key="1">
    <citation type="submission" date="2020-11" db="EMBL/GenBank/DDBJ databases">
        <title>Genome of Flavobacterium soyangense.</title>
        <authorList>
            <person name="Liu Q."/>
            <person name="Xin Y.-H."/>
        </authorList>
    </citation>
    <scope>NUCLEOTIDE SEQUENCE</scope>
    <source>
        <strain evidence="2">CGMCC 1.13493</strain>
    </source>
</reference>
<dbReference type="EMBL" id="JADHEC010000027">
    <property type="protein sequence ID" value="MBF2709280.1"/>
    <property type="molecule type" value="Genomic_DNA"/>
</dbReference>
<keyword evidence="3" id="KW-1185">Reference proteome</keyword>
<protein>
    <recommendedName>
        <fullName evidence="1">FHA domain-containing protein</fullName>
    </recommendedName>
</protein>
<evidence type="ECO:0000313" key="3">
    <source>
        <dbReference type="Proteomes" id="UP000646211"/>
    </source>
</evidence>
<dbReference type="Proteomes" id="UP000646211">
    <property type="component" value="Unassembled WGS sequence"/>
</dbReference>
<evidence type="ECO:0000259" key="1">
    <source>
        <dbReference type="PROSITE" id="PS50006"/>
    </source>
</evidence>
<dbReference type="RefSeq" id="WP_194312522.1">
    <property type="nucleotide sequence ID" value="NZ_JADHEC010000027.1"/>
</dbReference>
<dbReference type="AlphaFoldDB" id="A0A930UC02"/>
<organism evidence="2 3">
    <name type="scientific">Flavobacterium soyangense</name>
    <dbReference type="NCBI Taxonomy" id="2023265"/>
    <lineage>
        <taxon>Bacteria</taxon>
        <taxon>Pseudomonadati</taxon>
        <taxon>Bacteroidota</taxon>
        <taxon>Flavobacteriia</taxon>
        <taxon>Flavobacteriales</taxon>
        <taxon>Flavobacteriaceae</taxon>
        <taxon>Flavobacterium</taxon>
    </lineage>
</organism>
<dbReference type="InterPro" id="IPR000253">
    <property type="entry name" value="FHA_dom"/>
</dbReference>
<proteinExistence type="predicted"/>
<evidence type="ECO:0000313" key="2">
    <source>
        <dbReference type="EMBL" id="MBF2709280.1"/>
    </source>
</evidence>
<gene>
    <name evidence="2" type="ORF">IR213_11855</name>
</gene>
<comment type="caution">
    <text evidence="2">The sequence shown here is derived from an EMBL/GenBank/DDBJ whole genome shotgun (WGS) entry which is preliminary data.</text>
</comment>
<feature type="domain" description="FHA" evidence="1">
    <location>
        <begin position="13"/>
        <end position="79"/>
    </location>
</feature>
<accession>A0A930UC02</accession>
<sequence>MTWEEILLSIKNLPYGRNSNRTDFSLVVAEKKGTCSSKHAYLKDFADKNSILNVKLVIGIYKMNESNTKIGTILSENKMEYIPEAHCYLKIDGVRFDCTSSNSDFDKIKNDLLEEIEIEPYQVGDFKIEYHQNFIKNWLSENNSGISFEQIWKIREQCIENLSL</sequence>